<evidence type="ECO:0000259" key="4">
    <source>
        <dbReference type="PROSITE" id="PS01124"/>
    </source>
</evidence>
<proteinExistence type="predicted"/>
<feature type="domain" description="HTH araC/xylS-type" evidence="4">
    <location>
        <begin position="200"/>
        <end position="309"/>
    </location>
</feature>
<accession>A0ABP8ZLQ4</accession>
<dbReference type="PROSITE" id="PS01124">
    <property type="entry name" value="HTH_ARAC_FAMILY_2"/>
    <property type="match status" value="1"/>
</dbReference>
<dbReference type="Gene3D" id="1.10.10.60">
    <property type="entry name" value="Homeodomain-like"/>
    <property type="match status" value="1"/>
</dbReference>
<reference evidence="6" key="1">
    <citation type="journal article" date="2019" name="Int. J. Syst. Evol. Microbiol.">
        <title>The Global Catalogue of Microorganisms (GCM) 10K type strain sequencing project: providing services to taxonomists for standard genome sequencing and annotation.</title>
        <authorList>
            <consortium name="The Broad Institute Genomics Platform"/>
            <consortium name="The Broad Institute Genome Sequencing Center for Infectious Disease"/>
            <person name="Wu L."/>
            <person name="Ma J."/>
        </authorList>
    </citation>
    <scope>NUCLEOTIDE SEQUENCE [LARGE SCALE GENOMIC DNA]</scope>
    <source>
        <strain evidence="6">JCM 18198</strain>
    </source>
</reference>
<dbReference type="EMBL" id="BAABIP010000007">
    <property type="protein sequence ID" value="GAA4759936.1"/>
    <property type="molecule type" value="Genomic_DNA"/>
</dbReference>
<keyword evidence="2" id="KW-0238">DNA-binding</keyword>
<sequence length="309" mass="36178">MTTTTIKEFYNEMFGNYCPEVVKYIEEMDKKDVGHFNVFNIADMYNVCKAKPAMPYNRRAYYKISLINGKNTVEYADRTIEIKDYAILFATPKIPYRYTPLDNNQKGHFCVFTSDFMTKSKTGLMIDELPIYQPNTDFIFQLTEKQYEEVSSIFNKMHSEIESDYKFKYDLLRNYLIELIHYGQKLKPMDSLIDNMNASSRITSLFLELLERQFPVESSTQSLLLRNPKDYADTLNVHVNHLNKTLKERTGKTTTEIITSRILQESKILLKNTTWNISEISNSLGFEEVAHFSNFFKKQSGLSPLSFRN</sequence>
<evidence type="ECO:0000313" key="5">
    <source>
        <dbReference type="EMBL" id="GAA4759936.1"/>
    </source>
</evidence>
<keyword evidence="6" id="KW-1185">Reference proteome</keyword>
<dbReference type="InterPro" id="IPR018060">
    <property type="entry name" value="HTH_AraC"/>
</dbReference>
<dbReference type="Pfam" id="PF12833">
    <property type="entry name" value="HTH_18"/>
    <property type="match status" value="1"/>
</dbReference>
<evidence type="ECO:0000313" key="6">
    <source>
        <dbReference type="Proteomes" id="UP001500141"/>
    </source>
</evidence>
<protein>
    <submittedName>
        <fullName evidence="5">Response regulator transcription factor</fullName>
    </submittedName>
</protein>
<dbReference type="InterPro" id="IPR009057">
    <property type="entry name" value="Homeodomain-like_sf"/>
</dbReference>
<gene>
    <name evidence="5" type="ORF">GCM10023230_05780</name>
</gene>
<comment type="caution">
    <text evidence="5">The sequence shown here is derived from an EMBL/GenBank/DDBJ whole genome shotgun (WGS) entry which is preliminary data.</text>
</comment>
<name>A0ABP8ZLQ4_9FLAO</name>
<dbReference type="InterPro" id="IPR020449">
    <property type="entry name" value="Tscrpt_reg_AraC-type_HTH"/>
</dbReference>
<dbReference type="PANTHER" id="PTHR43280:SF32">
    <property type="entry name" value="TRANSCRIPTIONAL REGULATORY PROTEIN"/>
    <property type="match status" value="1"/>
</dbReference>
<evidence type="ECO:0000256" key="2">
    <source>
        <dbReference type="ARBA" id="ARBA00023125"/>
    </source>
</evidence>
<dbReference type="RefSeq" id="WP_264544240.1">
    <property type="nucleotide sequence ID" value="NZ_BAABIP010000007.1"/>
</dbReference>
<keyword evidence="1" id="KW-0805">Transcription regulation</keyword>
<dbReference type="SUPFAM" id="SSF46689">
    <property type="entry name" value="Homeodomain-like"/>
    <property type="match status" value="1"/>
</dbReference>
<organism evidence="5 6">
    <name type="scientific">Flavobacterium hankyongi</name>
    <dbReference type="NCBI Taxonomy" id="1176532"/>
    <lineage>
        <taxon>Bacteria</taxon>
        <taxon>Pseudomonadati</taxon>
        <taxon>Bacteroidota</taxon>
        <taxon>Flavobacteriia</taxon>
        <taxon>Flavobacteriales</taxon>
        <taxon>Flavobacteriaceae</taxon>
        <taxon>Flavobacterium</taxon>
    </lineage>
</organism>
<dbReference type="Proteomes" id="UP001500141">
    <property type="component" value="Unassembled WGS sequence"/>
</dbReference>
<evidence type="ECO:0000256" key="3">
    <source>
        <dbReference type="ARBA" id="ARBA00023163"/>
    </source>
</evidence>
<evidence type="ECO:0000256" key="1">
    <source>
        <dbReference type="ARBA" id="ARBA00023015"/>
    </source>
</evidence>
<dbReference type="PANTHER" id="PTHR43280">
    <property type="entry name" value="ARAC-FAMILY TRANSCRIPTIONAL REGULATOR"/>
    <property type="match status" value="1"/>
</dbReference>
<dbReference type="PRINTS" id="PR00032">
    <property type="entry name" value="HTHARAC"/>
</dbReference>
<dbReference type="SMART" id="SM00342">
    <property type="entry name" value="HTH_ARAC"/>
    <property type="match status" value="1"/>
</dbReference>
<keyword evidence="3" id="KW-0804">Transcription</keyword>